<sequence>MAPFMSLLTLRGSEGQYMVNGPPHFRESTLFPREPGKNGKVCTFSKDGTLYETICAQMLIMTFTSLKTMILVWKDL</sequence>
<reference evidence="2" key="2">
    <citation type="submission" date="2018-10" db="EMBL/GenBank/DDBJ databases">
        <title>De novo assembly of a Great Dane genome.</title>
        <authorList>
            <person name="Kidd J.M."/>
            <person name="Pendleton A.L."/>
            <person name="Shen F."/>
            <person name="Emery S."/>
        </authorList>
    </citation>
    <scope>NUCLEOTIDE SEQUENCE [LARGE SCALE GENOMIC DNA]</scope>
    <source>
        <strain evidence="2">Great Dane</strain>
    </source>
</reference>
<accession>A0A8C0SH82</accession>
<reference evidence="2" key="3">
    <citation type="submission" date="2025-05" db="UniProtKB">
        <authorList>
            <consortium name="Ensembl"/>
        </authorList>
    </citation>
    <scope>IDENTIFICATION</scope>
</reference>
<reference evidence="1 3" key="1">
    <citation type="journal article" date="2005" name="Nature">
        <title>Genome sequence, comparative analysis and haplotype structure of the domestic dog.</title>
        <authorList>
            <consortium name="Broad Sequencing Platform"/>
            <person name="Lindblad-Toh K."/>
            <person name="Wade C.M."/>
            <person name="Mikkelsen T.S."/>
            <person name="Karlsson E.K."/>
            <person name="Jaffe D.B."/>
            <person name="Kamal M."/>
            <person name="Clamp M."/>
            <person name="Chang J.L."/>
            <person name="Kulbokas E.J. III"/>
            <person name="Zody M.C."/>
            <person name="Mauceli E."/>
            <person name="Xie X."/>
            <person name="Breen M."/>
            <person name="Wayne R.K."/>
            <person name="Ostrander E.A."/>
            <person name="Ponting C.P."/>
            <person name="Galibert F."/>
            <person name="Smith D.R."/>
            <person name="DeJong P.J."/>
            <person name="Kirkness E."/>
            <person name="Alvarez P."/>
            <person name="Biagi T."/>
            <person name="Brockman W."/>
            <person name="Butler J."/>
            <person name="Chin C.W."/>
            <person name="Cook A."/>
            <person name="Cuff J."/>
            <person name="Daly M.J."/>
            <person name="DeCaprio D."/>
            <person name="Gnerre S."/>
            <person name="Grabherr M."/>
            <person name="Kellis M."/>
            <person name="Kleber M."/>
            <person name="Bardeleben C."/>
            <person name="Goodstadt L."/>
            <person name="Heger A."/>
            <person name="Hitte C."/>
            <person name="Kim L."/>
            <person name="Koepfli K.P."/>
            <person name="Parker H.G."/>
            <person name="Pollinger J.P."/>
            <person name="Searle S.M."/>
            <person name="Sutter N.B."/>
            <person name="Thomas R."/>
            <person name="Webber C."/>
            <person name="Baldwin J."/>
            <person name="Abebe A."/>
            <person name="Abouelleil A."/>
            <person name="Aftuck L."/>
            <person name="Ait-Zahra M."/>
            <person name="Aldredge T."/>
            <person name="Allen N."/>
            <person name="An P."/>
            <person name="Anderson S."/>
            <person name="Antoine C."/>
            <person name="Arachchi H."/>
            <person name="Aslam A."/>
            <person name="Ayotte L."/>
            <person name="Bachantsang P."/>
            <person name="Barry A."/>
            <person name="Bayul T."/>
            <person name="Benamara M."/>
            <person name="Berlin A."/>
            <person name="Bessette D."/>
            <person name="Blitshteyn B."/>
            <person name="Bloom T."/>
            <person name="Blye J."/>
            <person name="Boguslavskiy L."/>
            <person name="Bonnet C."/>
            <person name="Boukhgalter B."/>
            <person name="Brown A."/>
            <person name="Cahill P."/>
            <person name="Calixte N."/>
            <person name="Camarata J."/>
            <person name="Cheshatsang Y."/>
            <person name="Chu J."/>
            <person name="Citroen M."/>
            <person name="Collymore A."/>
            <person name="Cooke P."/>
            <person name="Dawoe T."/>
            <person name="Daza R."/>
            <person name="Decktor K."/>
            <person name="DeGray S."/>
            <person name="Dhargay N."/>
            <person name="Dooley K."/>
            <person name="Dooley K."/>
            <person name="Dorje P."/>
            <person name="Dorjee K."/>
            <person name="Dorris L."/>
            <person name="Duffey N."/>
            <person name="Dupes A."/>
            <person name="Egbiremolen O."/>
            <person name="Elong R."/>
            <person name="Falk J."/>
            <person name="Farina A."/>
            <person name="Faro S."/>
            <person name="Ferguson D."/>
            <person name="Ferreira P."/>
            <person name="Fisher S."/>
            <person name="FitzGerald M."/>
            <person name="Foley K."/>
            <person name="Foley C."/>
            <person name="Franke A."/>
            <person name="Friedrich D."/>
            <person name="Gage D."/>
            <person name="Garber M."/>
            <person name="Gearin G."/>
            <person name="Giannoukos G."/>
            <person name="Goode T."/>
            <person name="Goyette A."/>
            <person name="Graham J."/>
            <person name="Grandbois E."/>
            <person name="Gyaltsen K."/>
            <person name="Hafez N."/>
            <person name="Hagopian D."/>
            <person name="Hagos B."/>
            <person name="Hall J."/>
            <person name="Healy C."/>
            <person name="Hegarty R."/>
            <person name="Honan T."/>
            <person name="Horn A."/>
            <person name="Houde N."/>
            <person name="Hughes L."/>
            <person name="Hunnicutt L."/>
            <person name="Husby M."/>
            <person name="Jester B."/>
            <person name="Jones C."/>
            <person name="Kamat A."/>
            <person name="Kanga B."/>
            <person name="Kells C."/>
            <person name="Khazanovich D."/>
            <person name="Kieu A.C."/>
            <person name="Kisner P."/>
            <person name="Kumar M."/>
            <person name="Lance K."/>
            <person name="Landers T."/>
            <person name="Lara M."/>
            <person name="Lee W."/>
            <person name="Leger J.P."/>
            <person name="Lennon N."/>
            <person name="Leuper L."/>
            <person name="LeVine S."/>
            <person name="Liu J."/>
            <person name="Liu X."/>
            <person name="Lokyitsang Y."/>
            <person name="Lokyitsang T."/>
            <person name="Lui A."/>
            <person name="Macdonald J."/>
            <person name="Major J."/>
            <person name="Marabella R."/>
            <person name="Maru K."/>
            <person name="Matthews C."/>
            <person name="McDonough S."/>
            <person name="Mehta T."/>
            <person name="Meldrim J."/>
            <person name="Melnikov A."/>
            <person name="Meneus L."/>
            <person name="Mihalev A."/>
            <person name="Mihova T."/>
            <person name="Miller K."/>
            <person name="Mittelman R."/>
            <person name="Mlenga V."/>
            <person name="Mulrain L."/>
            <person name="Munson G."/>
            <person name="Navidi A."/>
            <person name="Naylor J."/>
            <person name="Nguyen T."/>
            <person name="Nguyen N."/>
            <person name="Nguyen C."/>
            <person name="Nguyen T."/>
            <person name="Nicol R."/>
            <person name="Norbu N."/>
            <person name="Norbu C."/>
            <person name="Novod N."/>
            <person name="Nyima T."/>
            <person name="Olandt P."/>
            <person name="O'Neill B."/>
            <person name="O'Neill K."/>
            <person name="Osman S."/>
            <person name="Oyono L."/>
            <person name="Patti C."/>
            <person name="Perrin D."/>
            <person name="Phunkhang P."/>
            <person name="Pierre F."/>
            <person name="Priest M."/>
            <person name="Rachupka A."/>
            <person name="Raghuraman S."/>
            <person name="Rameau R."/>
            <person name="Ray V."/>
            <person name="Raymond C."/>
            <person name="Rege F."/>
            <person name="Rise C."/>
            <person name="Rogers J."/>
            <person name="Rogov P."/>
            <person name="Sahalie J."/>
            <person name="Settipalli S."/>
            <person name="Sharpe T."/>
            <person name="Shea T."/>
            <person name="Sheehan M."/>
            <person name="Sherpa N."/>
            <person name="Shi J."/>
            <person name="Shih D."/>
            <person name="Sloan J."/>
            <person name="Smith C."/>
            <person name="Sparrow T."/>
            <person name="Stalker J."/>
            <person name="Stange-Thomann N."/>
            <person name="Stavropoulos S."/>
            <person name="Stone C."/>
            <person name="Stone S."/>
            <person name="Sykes S."/>
            <person name="Tchuinga P."/>
            <person name="Tenzing P."/>
            <person name="Tesfaye S."/>
            <person name="Thoulutsang D."/>
            <person name="Thoulutsang Y."/>
            <person name="Topham K."/>
            <person name="Topping I."/>
            <person name="Tsamla T."/>
            <person name="Vassiliev H."/>
            <person name="Venkataraman V."/>
            <person name="Vo A."/>
            <person name="Wangchuk T."/>
            <person name="Wangdi T."/>
            <person name="Weiand M."/>
            <person name="Wilkinson J."/>
            <person name="Wilson A."/>
            <person name="Yadav S."/>
            <person name="Yang S."/>
            <person name="Yang X."/>
            <person name="Young G."/>
            <person name="Yu Q."/>
            <person name="Zainoun J."/>
            <person name="Zembek L."/>
            <person name="Zimmer A."/>
            <person name="Lander E.S."/>
        </authorList>
    </citation>
    <scope>NUCLEOTIDE SEQUENCE [LARGE SCALE GENOMIC DNA]</scope>
    <source>
        <strain evidence="1">Boxer</strain>
    </source>
</reference>
<evidence type="ECO:0000313" key="1">
    <source>
        <dbReference type="Ensembl" id="ENSCAFP00000057838.1"/>
    </source>
</evidence>
<proteinExistence type="predicted"/>
<dbReference type="Proteomes" id="UP000694542">
    <property type="component" value="Chromosome 17"/>
</dbReference>
<accession>A0A8P0P6Z3</accession>
<evidence type="ECO:0000313" key="4">
    <source>
        <dbReference type="Proteomes" id="UP000694542"/>
    </source>
</evidence>
<evidence type="ECO:0000313" key="3">
    <source>
        <dbReference type="Proteomes" id="UP000002254"/>
    </source>
</evidence>
<dbReference type="AlphaFoldDB" id="A0A8C0SH82"/>
<name>A0A8C0SH82_CANLF</name>
<evidence type="ECO:0000313" key="2">
    <source>
        <dbReference type="Ensembl" id="ENSCAFP00040021034.1"/>
    </source>
</evidence>
<organism evidence="2 4">
    <name type="scientific">Canis lupus familiaris</name>
    <name type="common">Dog</name>
    <name type="synonym">Canis familiaris</name>
    <dbReference type="NCBI Taxonomy" id="9615"/>
    <lineage>
        <taxon>Eukaryota</taxon>
        <taxon>Metazoa</taxon>
        <taxon>Chordata</taxon>
        <taxon>Craniata</taxon>
        <taxon>Vertebrata</taxon>
        <taxon>Euteleostomi</taxon>
        <taxon>Mammalia</taxon>
        <taxon>Eutheria</taxon>
        <taxon>Laurasiatheria</taxon>
        <taxon>Carnivora</taxon>
        <taxon>Caniformia</taxon>
        <taxon>Canidae</taxon>
        <taxon>Canis</taxon>
    </lineage>
</organism>
<protein>
    <submittedName>
        <fullName evidence="2">Uncharacterized protein</fullName>
    </submittedName>
</protein>
<dbReference type="Ensembl" id="ENSCAFT00000091188.2">
    <property type="protein sequence ID" value="ENSCAFP00000057838.1"/>
    <property type="gene ID" value="ENSCAFG00000041807.2"/>
</dbReference>
<dbReference type="Ensembl" id="ENSCAFT00040024209.1">
    <property type="protein sequence ID" value="ENSCAFP00040021034.1"/>
    <property type="gene ID" value="ENSCAFG00040013099.1"/>
</dbReference>
<dbReference type="Proteomes" id="UP000002254">
    <property type="component" value="Chromosome 17"/>
</dbReference>